<evidence type="ECO:0000256" key="1">
    <source>
        <dbReference type="SAM" id="Phobius"/>
    </source>
</evidence>
<reference evidence="2 3" key="1">
    <citation type="submission" date="2018-11" db="EMBL/GenBank/DDBJ databases">
        <title>Sequencing the genomes of 1000 actinobacteria strains.</title>
        <authorList>
            <person name="Klenk H.-P."/>
        </authorList>
    </citation>
    <scope>NUCLEOTIDE SEQUENCE [LARGE SCALE GENOMIC DNA]</scope>
    <source>
        <strain evidence="2 3">DSM 13521</strain>
    </source>
</reference>
<organism evidence="2 3">
    <name type="scientific">Salana multivorans</name>
    <dbReference type="NCBI Taxonomy" id="120377"/>
    <lineage>
        <taxon>Bacteria</taxon>
        <taxon>Bacillati</taxon>
        <taxon>Actinomycetota</taxon>
        <taxon>Actinomycetes</taxon>
        <taxon>Micrococcales</taxon>
        <taxon>Beutenbergiaceae</taxon>
        <taxon>Salana</taxon>
    </lineage>
</organism>
<comment type="caution">
    <text evidence="2">The sequence shown here is derived from an EMBL/GenBank/DDBJ whole genome shotgun (WGS) entry which is preliminary data.</text>
</comment>
<protein>
    <submittedName>
        <fullName evidence="2">Phospholipase D-like protein</fullName>
    </submittedName>
</protein>
<keyword evidence="1" id="KW-1133">Transmembrane helix</keyword>
<evidence type="ECO:0000313" key="3">
    <source>
        <dbReference type="Proteomes" id="UP000275356"/>
    </source>
</evidence>
<proteinExistence type="predicted"/>
<name>A0A3N2DBJ4_9MICO</name>
<accession>A0A3N2DBJ4</accession>
<gene>
    <name evidence="2" type="ORF">EDD28_1764</name>
</gene>
<dbReference type="AlphaFoldDB" id="A0A3N2DBJ4"/>
<keyword evidence="3" id="KW-1185">Reference proteome</keyword>
<feature type="transmembrane region" description="Helical" evidence="1">
    <location>
        <begin position="12"/>
        <end position="31"/>
    </location>
</feature>
<sequence length="78" mass="8157">MPETATFLGPWYDLAFVVVAALNLTLIVLAFRSMLREGPGRRAGAALLAWSLAVLAVPILGPLASLLAGRSPVAPSRT</sequence>
<evidence type="ECO:0000313" key="2">
    <source>
        <dbReference type="EMBL" id="ROR97171.1"/>
    </source>
</evidence>
<dbReference type="Proteomes" id="UP000275356">
    <property type="component" value="Unassembled WGS sequence"/>
</dbReference>
<keyword evidence="1" id="KW-0812">Transmembrane</keyword>
<dbReference type="RefSeq" id="WP_123739259.1">
    <property type="nucleotide sequence ID" value="NZ_RKHQ01000001.1"/>
</dbReference>
<dbReference type="EMBL" id="RKHQ01000001">
    <property type="protein sequence ID" value="ROR97171.1"/>
    <property type="molecule type" value="Genomic_DNA"/>
</dbReference>
<feature type="transmembrane region" description="Helical" evidence="1">
    <location>
        <begin position="43"/>
        <end position="68"/>
    </location>
</feature>
<keyword evidence="1" id="KW-0472">Membrane</keyword>